<keyword evidence="4 5" id="KW-0269">Exonuclease</keyword>
<proteinExistence type="inferred from homology"/>
<name>A0A0S2HYD9_9BACT</name>
<dbReference type="EMBL" id="CP013118">
    <property type="protein sequence ID" value="ALO14828.1"/>
    <property type="molecule type" value="Genomic_DNA"/>
</dbReference>
<evidence type="ECO:0000256" key="4">
    <source>
        <dbReference type="ARBA" id="ARBA00022839"/>
    </source>
</evidence>
<dbReference type="KEGG" id="blq:L21SP5_01169"/>
<dbReference type="PANTHER" id="PTHR30008:SF0">
    <property type="entry name" value="EXODEOXYRIBONUCLEASE 7 LARGE SUBUNIT"/>
    <property type="match status" value="1"/>
</dbReference>
<evidence type="ECO:0000256" key="1">
    <source>
        <dbReference type="ARBA" id="ARBA00022490"/>
    </source>
</evidence>
<comment type="catalytic activity">
    <reaction evidence="5">
        <text>Exonucleolytic cleavage in either 5'- to 3'- or 3'- to 5'-direction to yield nucleoside 5'-phosphates.</text>
        <dbReference type="EC" id="3.1.11.6"/>
    </reaction>
</comment>
<keyword evidence="1" id="KW-0963">Cytoplasm</keyword>
<dbReference type="GO" id="GO:0003676">
    <property type="term" value="F:nucleic acid binding"/>
    <property type="evidence" value="ECO:0007669"/>
    <property type="project" value="InterPro"/>
</dbReference>
<evidence type="ECO:0000256" key="3">
    <source>
        <dbReference type="ARBA" id="ARBA00022801"/>
    </source>
</evidence>
<evidence type="ECO:0000313" key="9">
    <source>
        <dbReference type="Proteomes" id="UP000064893"/>
    </source>
</evidence>
<dbReference type="STRING" id="1307839.L21SP5_01169"/>
<comment type="similarity">
    <text evidence="5">Belongs to the XseA family.</text>
</comment>
<dbReference type="OrthoDB" id="9802795at2"/>
<sequence length="463" mass="52714">MENVSLSLAELNNHIRDILEANFPEQIWLIAEISELNVNSKGHCYIDFIERDELTKKIIARQRATIWAFQYRLISGHFESIARQPLAPGMKVLVSVQVKYHVLYGLSLNVTDIDPAYTLGEQARHREAVIKQLEEEGVLEMNKGLDLTKVPQRLAVISSETAAGYGDFINHMEQNPYGYHFHIELFQSYMQGENTASSIIDALSQIYDMEHEFDAILVIRGGGAKAELSVFDDYDLSFMISQSPLPVLTGIGHERDESVADMVAWQAFKTPTAVADFLIERIANFDYALDEITRKMHILVRNTMDKASSRLEKQEYQISGMTKYILQKETSGLNELSGQLSYALKRFLYMKDRQLDQLADEVKNKSYWFINTQKLKSDELFKSLKLSKTKFLTACQHKLEILEAKAQSNDPSRLLKSGYGYITRQGKRVSSVSELNVSDNIRIAFKDGQAEASVTDIKSHKED</sequence>
<dbReference type="PANTHER" id="PTHR30008">
    <property type="entry name" value="EXODEOXYRIBONUCLEASE 7 LARGE SUBUNIT"/>
    <property type="match status" value="1"/>
</dbReference>
<dbReference type="GO" id="GO:0005737">
    <property type="term" value="C:cytoplasm"/>
    <property type="evidence" value="ECO:0007669"/>
    <property type="project" value="UniProtKB-SubCell"/>
</dbReference>
<feature type="domain" description="OB-fold nucleic acid binding" evidence="7">
    <location>
        <begin position="6"/>
        <end position="114"/>
    </location>
</feature>
<evidence type="ECO:0000313" key="8">
    <source>
        <dbReference type="EMBL" id="ALO14828.1"/>
    </source>
</evidence>
<dbReference type="Pfam" id="PF13742">
    <property type="entry name" value="tRNA_anti_2"/>
    <property type="match status" value="1"/>
</dbReference>
<evidence type="ECO:0000259" key="6">
    <source>
        <dbReference type="Pfam" id="PF02601"/>
    </source>
</evidence>
<reference evidence="8 9" key="1">
    <citation type="submission" date="2015-11" db="EMBL/GenBank/DDBJ databases">
        <title>Description and complete genome sequence of a novel strain predominating in hypersaline microbial mats and representing a new family of the Bacteriodetes phylum.</title>
        <authorList>
            <person name="Spring S."/>
            <person name="Bunk B."/>
            <person name="Sproer C."/>
            <person name="Klenk H.-P."/>
        </authorList>
    </citation>
    <scope>NUCLEOTIDE SEQUENCE [LARGE SCALE GENOMIC DNA]</scope>
    <source>
        <strain evidence="8 9">L21-Spi-D4</strain>
    </source>
</reference>
<dbReference type="PATRIC" id="fig|1307839.3.peg.1259"/>
<evidence type="ECO:0000256" key="2">
    <source>
        <dbReference type="ARBA" id="ARBA00022722"/>
    </source>
</evidence>
<keyword evidence="9" id="KW-1185">Reference proteome</keyword>
<accession>A0A0S2HYD9</accession>
<dbReference type="AlphaFoldDB" id="A0A0S2HYD9"/>
<comment type="subcellular location">
    <subcellularLocation>
        <location evidence="5">Cytoplasm</location>
    </subcellularLocation>
</comment>
<evidence type="ECO:0000256" key="5">
    <source>
        <dbReference type="RuleBase" id="RU004355"/>
    </source>
</evidence>
<dbReference type="InterPro" id="IPR003753">
    <property type="entry name" value="Exonuc_VII_L"/>
</dbReference>
<dbReference type="RefSeq" id="WP_057952343.1">
    <property type="nucleotide sequence ID" value="NZ_CP013118.1"/>
</dbReference>
<gene>
    <name evidence="8" type="primary">xseA</name>
    <name evidence="8" type="ORF">L21SP5_01169</name>
</gene>
<keyword evidence="3 5" id="KW-0378">Hydrolase</keyword>
<keyword evidence="2 5" id="KW-0540">Nuclease</keyword>
<dbReference type="InterPro" id="IPR020579">
    <property type="entry name" value="Exonuc_VII_lsu_C"/>
</dbReference>
<dbReference type="CDD" id="cd04489">
    <property type="entry name" value="ExoVII_LU_OBF"/>
    <property type="match status" value="1"/>
</dbReference>
<dbReference type="Proteomes" id="UP000064893">
    <property type="component" value="Chromosome"/>
</dbReference>
<dbReference type="GO" id="GO:0006308">
    <property type="term" value="P:DNA catabolic process"/>
    <property type="evidence" value="ECO:0007669"/>
    <property type="project" value="UniProtKB-UniRule"/>
</dbReference>
<dbReference type="GO" id="GO:0009318">
    <property type="term" value="C:exodeoxyribonuclease VII complex"/>
    <property type="evidence" value="ECO:0007669"/>
    <property type="project" value="UniProtKB-UniRule"/>
</dbReference>
<dbReference type="Pfam" id="PF02601">
    <property type="entry name" value="Exonuc_VII_L"/>
    <property type="match status" value="1"/>
</dbReference>
<dbReference type="InterPro" id="IPR025824">
    <property type="entry name" value="OB-fold_nuc-bd_dom"/>
</dbReference>
<dbReference type="NCBIfam" id="TIGR00237">
    <property type="entry name" value="xseA"/>
    <property type="match status" value="1"/>
</dbReference>
<organism evidence="8 9">
    <name type="scientific">Salinivirga cyanobacteriivorans</name>
    <dbReference type="NCBI Taxonomy" id="1307839"/>
    <lineage>
        <taxon>Bacteria</taxon>
        <taxon>Pseudomonadati</taxon>
        <taxon>Bacteroidota</taxon>
        <taxon>Bacteroidia</taxon>
        <taxon>Bacteroidales</taxon>
        <taxon>Salinivirgaceae</taxon>
        <taxon>Salinivirga</taxon>
    </lineage>
</organism>
<feature type="domain" description="Exonuclease VII large subunit C-terminal" evidence="6">
    <location>
        <begin position="140"/>
        <end position="452"/>
    </location>
</feature>
<evidence type="ECO:0000259" key="7">
    <source>
        <dbReference type="Pfam" id="PF13742"/>
    </source>
</evidence>
<protein>
    <recommendedName>
        <fullName evidence="5">Exodeoxyribonuclease 7 large subunit</fullName>
        <ecNumber evidence="5">3.1.11.6</ecNumber>
    </recommendedName>
</protein>
<dbReference type="GO" id="GO:0008855">
    <property type="term" value="F:exodeoxyribonuclease VII activity"/>
    <property type="evidence" value="ECO:0007669"/>
    <property type="project" value="UniProtKB-UniRule"/>
</dbReference>
<dbReference type="EC" id="3.1.11.6" evidence="5"/>